<comment type="caution">
    <text evidence="1">The sequence shown here is derived from an EMBL/GenBank/DDBJ whole genome shotgun (WGS) entry which is preliminary data.</text>
</comment>
<accession>A0ABS0HB05</accession>
<keyword evidence="2" id="KW-1185">Reference proteome</keyword>
<dbReference type="EMBL" id="JADQDC010000001">
    <property type="protein sequence ID" value="MBF9149397.1"/>
    <property type="molecule type" value="Genomic_DNA"/>
</dbReference>
<evidence type="ECO:0000313" key="1">
    <source>
        <dbReference type="EMBL" id="MBF9149397.1"/>
    </source>
</evidence>
<protein>
    <recommendedName>
        <fullName evidence="3">Flagellar export protein FliJ</fullName>
    </recommendedName>
</protein>
<proteinExistence type="predicted"/>
<name>A0ABS0HB05_9SPHN</name>
<evidence type="ECO:0008006" key="3">
    <source>
        <dbReference type="Google" id="ProtNLM"/>
    </source>
</evidence>
<evidence type="ECO:0000313" key="2">
    <source>
        <dbReference type="Proteomes" id="UP000600799"/>
    </source>
</evidence>
<reference evidence="1 2" key="1">
    <citation type="submission" date="2020-11" db="EMBL/GenBank/DDBJ databases">
        <title>The genome sequence of Novosphingobium sp. 1Y9A.</title>
        <authorList>
            <person name="Liu Y."/>
        </authorList>
    </citation>
    <scope>NUCLEOTIDE SEQUENCE [LARGE SCALE GENOMIC DNA]</scope>
    <source>
        <strain evidence="1 2">1Y9A</strain>
    </source>
</reference>
<organism evidence="1 2">
    <name type="scientific">Novosphingobium jiangmenense</name>
    <dbReference type="NCBI Taxonomy" id="2791981"/>
    <lineage>
        <taxon>Bacteria</taxon>
        <taxon>Pseudomonadati</taxon>
        <taxon>Pseudomonadota</taxon>
        <taxon>Alphaproteobacteria</taxon>
        <taxon>Sphingomonadales</taxon>
        <taxon>Sphingomonadaceae</taxon>
        <taxon>Novosphingobium</taxon>
    </lineage>
</organism>
<sequence>MTGAEAMTEERPHVIRHARGKRPEFYETPGLDHVMSMVMVLANEVSVLRDRLDSAERVAKASGIDLAGGIETLELDQAALEEREERRQDFLRRLFYLQLKDADEAAQAQTAEGFNATIAEIALQD</sequence>
<gene>
    <name evidence="1" type="ORF">I2488_00135</name>
</gene>
<dbReference type="Proteomes" id="UP000600799">
    <property type="component" value="Unassembled WGS sequence"/>
</dbReference>